<organism evidence="6 7">
    <name type="scientific">Nocardia arthritidis</name>
    <dbReference type="NCBI Taxonomy" id="228602"/>
    <lineage>
        <taxon>Bacteria</taxon>
        <taxon>Bacillati</taxon>
        <taxon>Actinomycetota</taxon>
        <taxon>Actinomycetes</taxon>
        <taxon>Mycobacteriales</taxon>
        <taxon>Nocardiaceae</taxon>
        <taxon>Nocardia</taxon>
    </lineage>
</organism>
<keyword evidence="1" id="KW-0805">Transcription regulation</keyword>
<feature type="DNA-binding region" description="H-T-H motif" evidence="4">
    <location>
        <begin position="29"/>
        <end position="48"/>
    </location>
</feature>
<dbReference type="InterPro" id="IPR036271">
    <property type="entry name" value="Tet_transcr_reg_TetR-rel_C_sf"/>
</dbReference>
<dbReference type="Gene3D" id="1.10.357.10">
    <property type="entry name" value="Tetracycline Repressor, domain 2"/>
    <property type="match status" value="1"/>
</dbReference>
<sequence length="190" mass="20804">MARPKAFDEDRAVDAAMRAFWTAGYEGTSTQDLCAATGLGRSSIYNTFVSKHELFTRALRRYMDSKNARTFELLDGPEPAKDKIRTILHWAVEAPEDDPMGCFVVNSIVELGPRDDDIAAALRDDHERRLTALTAAITAGQRLGEIDKSRPARDLAHFVIATISGLRVAARGGADRKTLAAIADTALRCL</sequence>
<dbReference type="GO" id="GO:0003677">
    <property type="term" value="F:DNA binding"/>
    <property type="evidence" value="ECO:0007669"/>
    <property type="project" value="UniProtKB-UniRule"/>
</dbReference>
<dbReference type="Pfam" id="PF16925">
    <property type="entry name" value="TetR_C_13"/>
    <property type="match status" value="1"/>
</dbReference>
<dbReference type="PANTHER" id="PTHR47506">
    <property type="entry name" value="TRANSCRIPTIONAL REGULATORY PROTEIN"/>
    <property type="match status" value="1"/>
</dbReference>
<keyword evidence="2 4" id="KW-0238">DNA-binding</keyword>
<reference evidence="6 7" key="1">
    <citation type="journal article" date="2019" name="ACS Chem. Biol.">
        <title>Identification and Mobilization of a Cryptic Antibiotic Biosynthesis Gene Locus from a Human-Pathogenic Nocardia Isolate.</title>
        <authorList>
            <person name="Herisse M."/>
            <person name="Ishida K."/>
            <person name="Porter J.L."/>
            <person name="Howden B."/>
            <person name="Hertweck C."/>
            <person name="Stinear T.P."/>
            <person name="Pidot S.J."/>
        </authorList>
    </citation>
    <scope>NUCLEOTIDE SEQUENCE [LARGE SCALE GENOMIC DNA]</scope>
    <source>
        <strain evidence="6 7">AUSMDU00012717</strain>
    </source>
</reference>
<evidence type="ECO:0000313" key="7">
    <source>
        <dbReference type="Proteomes" id="UP000503540"/>
    </source>
</evidence>
<dbReference type="Gene3D" id="1.10.10.60">
    <property type="entry name" value="Homeodomain-like"/>
    <property type="match status" value="1"/>
</dbReference>
<dbReference type="InterPro" id="IPR011075">
    <property type="entry name" value="TetR_C"/>
</dbReference>
<dbReference type="EMBL" id="CP046172">
    <property type="protein sequence ID" value="QIS10994.1"/>
    <property type="molecule type" value="Genomic_DNA"/>
</dbReference>
<feature type="domain" description="HTH tetR-type" evidence="5">
    <location>
        <begin position="6"/>
        <end position="66"/>
    </location>
</feature>
<dbReference type="Proteomes" id="UP000503540">
    <property type="component" value="Chromosome"/>
</dbReference>
<keyword evidence="7" id="KW-1185">Reference proteome</keyword>
<accession>A0A6G9YCU9</accession>
<evidence type="ECO:0000313" key="6">
    <source>
        <dbReference type="EMBL" id="QIS10994.1"/>
    </source>
</evidence>
<name>A0A6G9YCU9_9NOCA</name>
<keyword evidence="3" id="KW-0804">Transcription</keyword>
<evidence type="ECO:0000256" key="2">
    <source>
        <dbReference type="ARBA" id="ARBA00023125"/>
    </source>
</evidence>
<evidence type="ECO:0000256" key="4">
    <source>
        <dbReference type="PROSITE-ProRule" id="PRU00335"/>
    </source>
</evidence>
<dbReference type="KEGG" id="nah:F5544_15560"/>
<evidence type="ECO:0000256" key="3">
    <source>
        <dbReference type="ARBA" id="ARBA00023163"/>
    </source>
</evidence>
<gene>
    <name evidence="6" type="ORF">F5544_15560</name>
</gene>
<protein>
    <submittedName>
        <fullName evidence="6">TetR family transcriptional regulator</fullName>
    </submittedName>
</protein>
<dbReference type="PANTHER" id="PTHR47506:SF1">
    <property type="entry name" value="HTH-TYPE TRANSCRIPTIONAL REGULATOR YJDC"/>
    <property type="match status" value="1"/>
</dbReference>
<dbReference type="RefSeq" id="WP_167473885.1">
    <property type="nucleotide sequence ID" value="NZ_CP046172.1"/>
</dbReference>
<evidence type="ECO:0000256" key="1">
    <source>
        <dbReference type="ARBA" id="ARBA00023015"/>
    </source>
</evidence>
<dbReference type="SUPFAM" id="SSF46689">
    <property type="entry name" value="Homeodomain-like"/>
    <property type="match status" value="1"/>
</dbReference>
<evidence type="ECO:0000259" key="5">
    <source>
        <dbReference type="PROSITE" id="PS50977"/>
    </source>
</evidence>
<dbReference type="InterPro" id="IPR001647">
    <property type="entry name" value="HTH_TetR"/>
</dbReference>
<dbReference type="InterPro" id="IPR009057">
    <property type="entry name" value="Homeodomain-like_sf"/>
</dbReference>
<dbReference type="PROSITE" id="PS50977">
    <property type="entry name" value="HTH_TETR_2"/>
    <property type="match status" value="1"/>
</dbReference>
<proteinExistence type="predicted"/>
<dbReference type="Pfam" id="PF00440">
    <property type="entry name" value="TetR_N"/>
    <property type="match status" value="1"/>
</dbReference>
<dbReference type="AlphaFoldDB" id="A0A6G9YCU9"/>
<dbReference type="SUPFAM" id="SSF48498">
    <property type="entry name" value="Tetracyclin repressor-like, C-terminal domain"/>
    <property type="match status" value="1"/>
</dbReference>